<dbReference type="SUPFAM" id="SSF46565">
    <property type="entry name" value="Chaperone J-domain"/>
    <property type="match status" value="1"/>
</dbReference>
<organism evidence="4 5">
    <name type="scientific">Naegleria lovaniensis</name>
    <name type="common">Amoeba</name>
    <dbReference type="NCBI Taxonomy" id="51637"/>
    <lineage>
        <taxon>Eukaryota</taxon>
        <taxon>Discoba</taxon>
        <taxon>Heterolobosea</taxon>
        <taxon>Tetramitia</taxon>
        <taxon>Eutetramitia</taxon>
        <taxon>Vahlkampfiidae</taxon>
        <taxon>Naegleria</taxon>
    </lineage>
</organism>
<feature type="domain" description="J" evidence="3">
    <location>
        <begin position="132"/>
        <end position="196"/>
    </location>
</feature>
<dbReference type="PRINTS" id="PR00625">
    <property type="entry name" value="JDOMAIN"/>
</dbReference>
<keyword evidence="5" id="KW-1185">Reference proteome</keyword>
<evidence type="ECO:0000313" key="4">
    <source>
        <dbReference type="EMBL" id="KAG2388074.1"/>
    </source>
</evidence>
<keyword evidence="2" id="KW-0812">Transmembrane</keyword>
<proteinExistence type="predicted"/>
<dbReference type="CDD" id="cd06257">
    <property type="entry name" value="DnaJ"/>
    <property type="match status" value="1"/>
</dbReference>
<feature type="transmembrane region" description="Helical" evidence="2">
    <location>
        <begin position="282"/>
        <end position="305"/>
    </location>
</feature>
<dbReference type="InterPro" id="IPR051100">
    <property type="entry name" value="DnaJ_subfamily_B/C"/>
</dbReference>
<dbReference type="PANTHER" id="PTHR43908:SF12">
    <property type="entry name" value="DNAJ DOMAIN, CHAPERONE J-DOMAIN SUPERFAMILY"/>
    <property type="match status" value="1"/>
</dbReference>
<comment type="caution">
    <text evidence="4">The sequence shown here is derived from an EMBL/GenBank/DDBJ whole genome shotgun (WGS) entry which is preliminary data.</text>
</comment>
<dbReference type="RefSeq" id="XP_044552066.1">
    <property type="nucleotide sequence ID" value="XM_044699405.1"/>
</dbReference>
<dbReference type="InterPro" id="IPR001623">
    <property type="entry name" value="DnaJ_domain"/>
</dbReference>
<dbReference type="Gene3D" id="1.10.287.110">
    <property type="entry name" value="DnaJ domain"/>
    <property type="match status" value="1"/>
</dbReference>
<dbReference type="GeneID" id="68093380"/>
<evidence type="ECO:0000256" key="1">
    <source>
        <dbReference type="SAM" id="MobiDB-lite"/>
    </source>
</evidence>
<dbReference type="Pfam" id="PF00226">
    <property type="entry name" value="DnaJ"/>
    <property type="match status" value="1"/>
</dbReference>
<keyword evidence="2" id="KW-0472">Membrane</keyword>
<reference evidence="4 5" key="1">
    <citation type="journal article" date="2018" name="BMC Genomics">
        <title>The genome of Naegleria lovaniensis, the basis for a comparative approach to unravel pathogenicity factors of the human pathogenic amoeba N. fowleri.</title>
        <authorList>
            <person name="Liechti N."/>
            <person name="Schurch N."/>
            <person name="Bruggmann R."/>
            <person name="Wittwer M."/>
        </authorList>
    </citation>
    <scope>NUCLEOTIDE SEQUENCE [LARGE SCALE GENOMIC DNA]</scope>
    <source>
        <strain evidence="4 5">ATCC 30569</strain>
    </source>
</reference>
<dbReference type="SMART" id="SM00271">
    <property type="entry name" value="DnaJ"/>
    <property type="match status" value="1"/>
</dbReference>
<evidence type="ECO:0000256" key="2">
    <source>
        <dbReference type="SAM" id="Phobius"/>
    </source>
</evidence>
<evidence type="ECO:0000259" key="3">
    <source>
        <dbReference type="PROSITE" id="PS50076"/>
    </source>
</evidence>
<name>A0AA88KNI9_NAELO</name>
<feature type="region of interest" description="Disordered" evidence="1">
    <location>
        <begin position="75"/>
        <end position="117"/>
    </location>
</feature>
<dbReference type="Proteomes" id="UP000816034">
    <property type="component" value="Unassembled WGS sequence"/>
</dbReference>
<gene>
    <name evidence="4" type="ORF">C9374_000924</name>
</gene>
<dbReference type="AlphaFoldDB" id="A0AA88KNI9"/>
<keyword evidence="2" id="KW-1133">Transmembrane helix</keyword>
<dbReference type="EMBL" id="PYSW02000011">
    <property type="protein sequence ID" value="KAG2388074.1"/>
    <property type="molecule type" value="Genomic_DNA"/>
</dbReference>
<feature type="compositionally biased region" description="Low complexity" evidence="1">
    <location>
        <begin position="80"/>
        <end position="114"/>
    </location>
</feature>
<sequence length="424" mass="48563">MEANKDSAIQCLHIVKESIIEASSSSNPDECYDKAIRLINKAKKLYEDINPSEHGFDRHFKSLDDLTGYILSKRHHKPTSHNASSSNASASTSRSHSATNGQSSSTDDSPSTPTYTNEQRQEVLALLKLKDDYYKVLGVEKTATKEQIKKAYRKLALKFHPDRNSVPEATEAFKIIGAAYMCLSDDEKRKLYDAYGTDDRQKIGMSQQEAMFGRRRGAFSTNGGFYYYGGNHGGMDEDEIFFDLFSQMFGARNVYMSPNQRRQRRQYQRAEEDTDAQNTPSFTFGCIQLSLIFVILALSILPSFFSNFFPQKPSASYNEVYGNGYYHFESIGSFSEQRSITYSPRGKNIEIPIYYSPRVLAIYGDTIHTQYRKTVLSDYKHYLSNRCTEQKFYEQASSDNDKRAWLRRKEPGANYCKRLHDIFG</sequence>
<accession>A0AA88KNI9</accession>
<evidence type="ECO:0000313" key="5">
    <source>
        <dbReference type="Proteomes" id="UP000816034"/>
    </source>
</evidence>
<dbReference type="PANTHER" id="PTHR43908">
    <property type="entry name" value="AT29763P-RELATED"/>
    <property type="match status" value="1"/>
</dbReference>
<dbReference type="PROSITE" id="PS50076">
    <property type="entry name" value="DNAJ_2"/>
    <property type="match status" value="1"/>
</dbReference>
<dbReference type="InterPro" id="IPR036869">
    <property type="entry name" value="J_dom_sf"/>
</dbReference>
<protein>
    <recommendedName>
        <fullName evidence="3">J domain-containing protein</fullName>
    </recommendedName>
</protein>